<sequence length="323" mass="35140">MRPVPLALLRGARAPVACCRPAAVYAASLRCASSAVPAAASASSTSTSSSSAPPSTTQPPTRDLSKAATARVRHPRSIFNEALSAKRKQYLAEGKAIQQQKALAAAAEQKRREAKDRELEAKIRLFKAERARSFSDDDALGGSYPFASPSSSSAVDALTGGANKQKEAAADVDPVFKTRATMWRKYNAARRQQRFENNVAEREAQSEIRLESLLYLYHSARTFVTYDNVDAQVRALQPPLTSTFKFGGEEQNARVFGAARRRALKDTLEGTLNDGRFGVHTLKSHSANQAVNEADEAANQKFFEERKRHLDNSRIAPGTGTNA</sequence>
<feature type="compositionally biased region" description="Low complexity" evidence="2">
    <location>
        <begin position="42"/>
        <end position="61"/>
    </location>
</feature>
<organism evidence="3 4">
    <name type="scientific">Geranomyces variabilis</name>
    <dbReference type="NCBI Taxonomy" id="109894"/>
    <lineage>
        <taxon>Eukaryota</taxon>
        <taxon>Fungi</taxon>
        <taxon>Fungi incertae sedis</taxon>
        <taxon>Chytridiomycota</taxon>
        <taxon>Chytridiomycota incertae sedis</taxon>
        <taxon>Chytridiomycetes</taxon>
        <taxon>Spizellomycetales</taxon>
        <taxon>Powellomycetaceae</taxon>
        <taxon>Geranomyces</taxon>
    </lineage>
</organism>
<feature type="region of interest" description="Disordered" evidence="2">
    <location>
        <begin position="42"/>
        <end position="72"/>
    </location>
</feature>
<dbReference type="AlphaFoldDB" id="A0AAD5TFL3"/>
<evidence type="ECO:0000313" key="4">
    <source>
        <dbReference type="Proteomes" id="UP001212152"/>
    </source>
</evidence>
<dbReference type="EMBL" id="JADGJQ010000083">
    <property type="protein sequence ID" value="KAJ3171830.1"/>
    <property type="molecule type" value="Genomic_DNA"/>
</dbReference>
<gene>
    <name evidence="3" type="ORF">HDU87_008218</name>
</gene>
<comment type="caution">
    <text evidence="3">The sequence shown here is derived from an EMBL/GenBank/DDBJ whole genome shotgun (WGS) entry which is preliminary data.</text>
</comment>
<dbReference type="Proteomes" id="UP001212152">
    <property type="component" value="Unassembled WGS sequence"/>
</dbReference>
<accession>A0AAD5TFL3</accession>
<evidence type="ECO:0000256" key="1">
    <source>
        <dbReference type="SAM" id="Coils"/>
    </source>
</evidence>
<keyword evidence="4" id="KW-1185">Reference proteome</keyword>
<proteinExistence type="predicted"/>
<name>A0AAD5TFL3_9FUNG</name>
<reference evidence="3" key="1">
    <citation type="submission" date="2020-05" db="EMBL/GenBank/DDBJ databases">
        <title>Phylogenomic resolution of chytrid fungi.</title>
        <authorList>
            <person name="Stajich J.E."/>
            <person name="Amses K."/>
            <person name="Simmons R."/>
            <person name="Seto K."/>
            <person name="Myers J."/>
            <person name="Bonds A."/>
            <person name="Quandt C.A."/>
            <person name="Barry K."/>
            <person name="Liu P."/>
            <person name="Grigoriev I."/>
            <person name="Longcore J.E."/>
            <person name="James T.Y."/>
        </authorList>
    </citation>
    <scope>NUCLEOTIDE SEQUENCE</scope>
    <source>
        <strain evidence="3">JEL0379</strain>
    </source>
</reference>
<evidence type="ECO:0000313" key="3">
    <source>
        <dbReference type="EMBL" id="KAJ3171830.1"/>
    </source>
</evidence>
<keyword evidence="1" id="KW-0175">Coiled coil</keyword>
<evidence type="ECO:0000256" key="2">
    <source>
        <dbReference type="SAM" id="MobiDB-lite"/>
    </source>
</evidence>
<feature type="coiled-coil region" evidence="1">
    <location>
        <begin position="97"/>
        <end position="124"/>
    </location>
</feature>
<protein>
    <submittedName>
        <fullName evidence="3">Uncharacterized protein</fullName>
    </submittedName>
</protein>